<dbReference type="InterPro" id="IPR044492">
    <property type="entry name" value="P_typ_ATPase_HD_dom"/>
</dbReference>
<keyword evidence="4" id="KW-0547">Nucleotide-binding</keyword>
<name>A0A845M5V0_9RHOB</name>
<evidence type="ECO:0000259" key="11">
    <source>
        <dbReference type="SMART" id="SM00831"/>
    </source>
</evidence>
<keyword evidence="13" id="KW-1185">Reference proteome</keyword>
<dbReference type="GO" id="GO:0005524">
    <property type="term" value="F:ATP binding"/>
    <property type="evidence" value="ECO:0007669"/>
    <property type="project" value="UniProtKB-KW"/>
</dbReference>
<dbReference type="Gene3D" id="3.40.1110.10">
    <property type="entry name" value="Calcium-transporting ATPase, cytoplasmic domain N"/>
    <property type="match status" value="1"/>
</dbReference>
<dbReference type="EMBL" id="WTUX01000019">
    <property type="protein sequence ID" value="MZR14936.1"/>
    <property type="molecule type" value="Genomic_DNA"/>
</dbReference>
<dbReference type="InterPro" id="IPR059000">
    <property type="entry name" value="ATPase_P-type_domA"/>
</dbReference>
<dbReference type="PRINTS" id="PR00119">
    <property type="entry name" value="CATATPASE"/>
</dbReference>
<feature type="transmembrane region" description="Helical" evidence="10">
    <location>
        <begin position="85"/>
        <end position="104"/>
    </location>
</feature>
<reference evidence="12 13" key="1">
    <citation type="submission" date="2019-12" db="EMBL/GenBank/DDBJ databases">
        <title>Maritimibacter sp. nov. sp. isolated from sea sand.</title>
        <authorList>
            <person name="Kim J."/>
            <person name="Jeong S.E."/>
            <person name="Jung H.S."/>
            <person name="Jeon C.O."/>
        </authorList>
    </citation>
    <scope>NUCLEOTIDE SEQUENCE [LARGE SCALE GENOMIC DNA]</scope>
    <source>
        <strain evidence="12 13">DP07</strain>
    </source>
</reference>
<evidence type="ECO:0000256" key="4">
    <source>
        <dbReference type="ARBA" id="ARBA00022741"/>
    </source>
</evidence>
<dbReference type="InterPro" id="IPR018303">
    <property type="entry name" value="ATPase_P-typ_P_site"/>
</dbReference>
<dbReference type="GO" id="GO:0012505">
    <property type="term" value="C:endomembrane system"/>
    <property type="evidence" value="ECO:0007669"/>
    <property type="project" value="UniProtKB-SubCell"/>
</dbReference>
<evidence type="ECO:0000256" key="3">
    <source>
        <dbReference type="ARBA" id="ARBA00022692"/>
    </source>
</evidence>
<dbReference type="SUPFAM" id="SSF81653">
    <property type="entry name" value="Calcium ATPase, transduction domain A"/>
    <property type="match status" value="1"/>
</dbReference>
<dbReference type="Proteomes" id="UP000467322">
    <property type="component" value="Unassembled WGS sequence"/>
</dbReference>
<dbReference type="SUPFAM" id="SSF81665">
    <property type="entry name" value="Calcium ATPase, transmembrane domain M"/>
    <property type="match status" value="1"/>
</dbReference>
<dbReference type="PANTHER" id="PTHR42861">
    <property type="entry name" value="CALCIUM-TRANSPORTING ATPASE"/>
    <property type="match status" value="1"/>
</dbReference>
<keyword evidence="7" id="KW-1278">Translocase</keyword>
<dbReference type="PRINTS" id="PR00120">
    <property type="entry name" value="HATPASE"/>
</dbReference>
<dbReference type="AlphaFoldDB" id="A0A845M5V0"/>
<evidence type="ECO:0000256" key="1">
    <source>
        <dbReference type="ARBA" id="ARBA00004127"/>
    </source>
</evidence>
<dbReference type="InterPro" id="IPR008250">
    <property type="entry name" value="ATPase_P-typ_transduc_dom_A_sf"/>
</dbReference>
<protein>
    <submittedName>
        <fullName evidence="12">HAD-IC family P-type ATPase</fullName>
    </submittedName>
</protein>
<feature type="transmembrane region" description="Helical" evidence="10">
    <location>
        <begin position="699"/>
        <end position="721"/>
    </location>
</feature>
<feature type="transmembrane region" description="Helical" evidence="10">
    <location>
        <begin position="775"/>
        <end position="794"/>
    </location>
</feature>
<feature type="transmembrane region" description="Helical" evidence="10">
    <location>
        <begin position="749"/>
        <end position="769"/>
    </location>
</feature>
<dbReference type="GO" id="GO:0016020">
    <property type="term" value="C:membrane"/>
    <property type="evidence" value="ECO:0007669"/>
    <property type="project" value="InterPro"/>
</dbReference>
<dbReference type="InterPro" id="IPR001757">
    <property type="entry name" value="P_typ_ATPase"/>
</dbReference>
<keyword evidence="6" id="KW-0460">Magnesium</keyword>
<keyword evidence="9 10" id="KW-0472">Membrane</keyword>
<dbReference type="PROSITE" id="PS00154">
    <property type="entry name" value="ATPASE_E1_E2"/>
    <property type="match status" value="1"/>
</dbReference>
<keyword evidence="5" id="KW-0067">ATP-binding</keyword>
<feature type="transmembrane region" description="Helical" evidence="10">
    <location>
        <begin position="61"/>
        <end position="79"/>
    </location>
</feature>
<feature type="domain" description="Cation-transporting P-type ATPase N-terminal" evidence="11">
    <location>
        <begin position="7"/>
        <end position="81"/>
    </location>
</feature>
<feature type="transmembrane region" description="Helical" evidence="10">
    <location>
        <begin position="814"/>
        <end position="834"/>
    </location>
</feature>
<keyword evidence="8 10" id="KW-1133">Transmembrane helix</keyword>
<dbReference type="SUPFAM" id="SSF81660">
    <property type="entry name" value="Metal cation-transporting ATPase, ATP-binding domain N"/>
    <property type="match status" value="1"/>
</dbReference>
<dbReference type="FunFam" id="2.70.150.10:FF:000160">
    <property type="entry name" value="Sarcoplasmic/endoplasmic reticulum calcium ATPase 1"/>
    <property type="match status" value="1"/>
</dbReference>
<dbReference type="SFLD" id="SFLDF00027">
    <property type="entry name" value="p-type_atpase"/>
    <property type="match status" value="1"/>
</dbReference>
<dbReference type="GO" id="GO:0016887">
    <property type="term" value="F:ATP hydrolysis activity"/>
    <property type="evidence" value="ECO:0007669"/>
    <property type="project" value="InterPro"/>
</dbReference>
<evidence type="ECO:0000256" key="10">
    <source>
        <dbReference type="SAM" id="Phobius"/>
    </source>
</evidence>
<dbReference type="SUPFAM" id="SSF56784">
    <property type="entry name" value="HAD-like"/>
    <property type="match status" value="1"/>
</dbReference>
<dbReference type="Gene3D" id="1.20.1110.10">
    <property type="entry name" value="Calcium-transporting ATPase, transmembrane domain"/>
    <property type="match status" value="1"/>
</dbReference>
<evidence type="ECO:0000256" key="5">
    <source>
        <dbReference type="ARBA" id="ARBA00022840"/>
    </source>
</evidence>
<dbReference type="SFLD" id="SFLDS00003">
    <property type="entry name" value="Haloacid_Dehalogenase"/>
    <property type="match status" value="1"/>
</dbReference>
<evidence type="ECO:0000256" key="8">
    <source>
        <dbReference type="ARBA" id="ARBA00022989"/>
    </source>
</evidence>
<dbReference type="InterPro" id="IPR006068">
    <property type="entry name" value="ATPase_P-typ_cation-transptr_C"/>
</dbReference>
<dbReference type="NCBIfam" id="TIGR01494">
    <property type="entry name" value="ATPase_P-type"/>
    <property type="match status" value="2"/>
</dbReference>
<evidence type="ECO:0000313" key="13">
    <source>
        <dbReference type="Proteomes" id="UP000467322"/>
    </source>
</evidence>
<feature type="transmembrane region" description="Helical" evidence="10">
    <location>
        <begin position="846"/>
        <end position="869"/>
    </location>
</feature>
<dbReference type="InterPro" id="IPR023214">
    <property type="entry name" value="HAD_sf"/>
</dbReference>
<dbReference type="InterPro" id="IPR036412">
    <property type="entry name" value="HAD-like_sf"/>
</dbReference>
<dbReference type="Pfam" id="PF00689">
    <property type="entry name" value="Cation_ATPase_C"/>
    <property type="match status" value="1"/>
</dbReference>
<dbReference type="InterPro" id="IPR023298">
    <property type="entry name" value="ATPase_P-typ_TM_dom_sf"/>
</dbReference>
<feature type="transmembrane region" description="Helical" evidence="10">
    <location>
        <begin position="249"/>
        <end position="266"/>
    </location>
</feature>
<feature type="transmembrane region" description="Helical" evidence="10">
    <location>
        <begin position="672"/>
        <end position="693"/>
    </location>
</feature>
<dbReference type="GO" id="GO:0015662">
    <property type="term" value="F:P-type ion transporter activity"/>
    <property type="evidence" value="ECO:0007669"/>
    <property type="project" value="UniProtKB-ARBA"/>
</dbReference>
<evidence type="ECO:0000256" key="2">
    <source>
        <dbReference type="ARBA" id="ARBA00022553"/>
    </source>
</evidence>
<dbReference type="InterPro" id="IPR004014">
    <property type="entry name" value="ATPase_P-typ_cation-transptr_N"/>
</dbReference>
<comment type="subcellular location">
    <subcellularLocation>
        <location evidence="1">Endomembrane system</location>
        <topology evidence="1">Multi-pass membrane protein</topology>
    </subcellularLocation>
</comment>
<dbReference type="SMART" id="SM00831">
    <property type="entry name" value="Cation_ATPase_N"/>
    <property type="match status" value="1"/>
</dbReference>
<feature type="transmembrane region" description="Helical" evidence="10">
    <location>
        <begin position="278"/>
        <end position="299"/>
    </location>
</feature>
<dbReference type="Gene3D" id="2.70.150.10">
    <property type="entry name" value="Calcium-transporting ATPase, cytoplasmic transduction domain A"/>
    <property type="match status" value="1"/>
</dbReference>
<dbReference type="Gene3D" id="3.40.50.1000">
    <property type="entry name" value="HAD superfamily/HAD-like"/>
    <property type="match status" value="1"/>
</dbReference>
<comment type="caution">
    <text evidence="12">The sequence shown here is derived from an EMBL/GenBank/DDBJ whole genome shotgun (WGS) entry which is preliminary data.</text>
</comment>
<evidence type="ECO:0000256" key="7">
    <source>
        <dbReference type="ARBA" id="ARBA00022967"/>
    </source>
</evidence>
<dbReference type="Pfam" id="PF00690">
    <property type="entry name" value="Cation_ATPase_N"/>
    <property type="match status" value="1"/>
</dbReference>
<sequence>MIPTVETPHALAADEVCARLSADADRGLSAHEAEARLREAGPNRLRQQKPRSIAQILGHQLKSVIIWLLAAAVVFSFVIGDMVEAAAILLVLVLNTAIGFWTEYRAARSMEALIHFGEVRTRVRRDGSDRMIDARDVVPGDLVVLEAGDVVTADLRLIEAAGLTCDESVLTGESGAVTKSTHPLDGKPALGDRVNMAFKGTAVTRGTGLGVVVATGMATELGHITGLALEAESGVSPLEVRLEQLGRRLIWLTLVLAGAMIAAGIARGHDIGTMIQTGVALAVAAIPEGLPVVATLTLARGMWRMARRNALITRLSSVETLGATTLILTDKTGTLTENRMSVERYLLADGDQPFPSEGPAGTTLGLALRIGALCTSAELDGDGEKGAGDPMELALLRAAREARVDVADPDPTTQHAFDPTHRMMATVHAVEAGYLFAVKGAPEALLPLCTRVAGADGPGRLTAEDREEWVERASRAAQAGFRNLALATKTTGSGSDEPYDDLTLVGIACLSDPLRAEIPGAIEACRSAGIDVIMVTGDHADTAARIAADAGIAAADAPVLGGDELDGFDPATAADETRDLLRRTHVFARIAPATKLALVAFYQDEGQVVAMTGDGVNDAPALKKADIGIAMGQRGTQVAQEAAHMVLRDDDFTTIIEAVRQGRIIFANIRKFVVYLMSCNLSEVAIVGLAVAIGLPTPLLPLQILFLNLVTDVFPAFALGLGKGDGREMQRPPRDPDEAIMAGPQWWRVGLLGLSLTLATLGAFGFALFGLDVPAPAAVTVAFLTLAAGQLWNVFNVRATDTTAWRNDIVANPYVWGALALCLALVGGAVSIPLLSDVLRLPFPGWTGLLCAGAFSIVPLIIGQAAIAIGRGREG</sequence>
<proteinExistence type="predicted"/>
<dbReference type="Pfam" id="PF13246">
    <property type="entry name" value="Cation_ATPase"/>
    <property type="match status" value="1"/>
</dbReference>
<accession>A0A845M5V0</accession>
<dbReference type="RefSeq" id="WP_161353144.1">
    <property type="nucleotide sequence ID" value="NZ_WTUX01000019.1"/>
</dbReference>
<keyword evidence="2" id="KW-0597">Phosphoprotein</keyword>
<dbReference type="Pfam" id="PF00122">
    <property type="entry name" value="E1-E2_ATPase"/>
    <property type="match status" value="1"/>
</dbReference>
<gene>
    <name evidence="12" type="ORF">GQE99_18090</name>
</gene>
<organism evidence="12 13">
    <name type="scientific">Maritimibacter harenae</name>
    <dbReference type="NCBI Taxonomy" id="2606218"/>
    <lineage>
        <taxon>Bacteria</taxon>
        <taxon>Pseudomonadati</taxon>
        <taxon>Pseudomonadota</taxon>
        <taxon>Alphaproteobacteria</taxon>
        <taxon>Rhodobacterales</taxon>
        <taxon>Roseobacteraceae</taxon>
        <taxon>Maritimibacter</taxon>
    </lineage>
</organism>
<evidence type="ECO:0000313" key="12">
    <source>
        <dbReference type="EMBL" id="MZR14936.1"/>
    </source>
</evidence>
<dbReference type="SFLD" id="SFLDG00002">
    <property type="entry name" value="C1.7:_P-type_atpase_like"/>
    <property type="match status" value="1"/>
</dbReference>
<keyword evidence="3 10" id="KW-0812">Transmembrane</keyword>
<dbReference type="InterPro" id="IPR023299">
    <property type="entry name" value="ATPase_P-typ_cyto_dom_N"/>
</dbReference>
<evidence type="ECO:0000256" key="9">
    <source>
        <dbReference type="ARBA" id="ARBA00023136"/>
    </source>
</evidence>
<evidence type="ECO:0000256" key="6">
    <source>
        <dbReference type="ARBA" id="ARBA00022842"/>
    </source>
</evidence>